<evidence type="ECO:0000313" key="3">
    <source>
        <dbReference type="Proteomes" id="UP000027222"/>
    </source>
</evidence>
<organism evidence="2 3">
    <name type="scientific">Galerina marginata (strain CBS 339.88)</name>
    <dbReference type="NCBI Taxonomy" id="685588"/>
    <lineage>
        <taxon>Eukaryota</taxon>
        <taxon>Fungi</taxon>
        <taxon>Dikarya</taxon>
        <taxon>Basidiomycota</taxon>
        <taxon>Agaricomycotina</taxon>
        <taxon>Agaricomycetes</taxon>
        <taxon>Agaricomycetidae</taxon>
        <taxon>Agaricales</taxon>
        <taxon>Agaricineae</taxon>
        <taxon>Strophariaceae</taxon>
        <taxon>Galerina</taxon>
    </lineage>
</organism>
<evidence type="ECO:0000313" key="2">
    <source>
        <dbReference type="EMBL" id="KDR68797.1"/>
    </source>
</evidence>
<dbReference type="AlphaFoldDB" id="A0A067SFL2"/>
<evidence type="ECO:0008006" key="4">
    <source>
        <dbReference type="Google" id="ProtNLM"/>
    </source>
</evidence>
<protein>
    <recommendedName>
        <fullName evidence="4">Ion transport domain-containing protein</fullName>
    </recommendedName>
</protein>
<proteinExistence type="predicted"/>
<reference evidence="3" key="1">
    <citation type="journal article" date="2014" name="Proc. Natl. Acad. Sci. U.S.A.">
        <title>Extensive sampling of basidiomycete genomes demonstrates inadequacy of the white-rot/brown-rot paradigm for wood decay fungi.</title>
        <authorList>
            <person name="Riley R."/>
            <person name="Salamov A.A."/>
            <person name="Brown D.W."/>
            <person name="Nagy L.G."/>
            <person name="Floudas D."/>
            <person name="Held B.W."/>
            <person name="Levasseur A."/>
            <person name="Lombard V."/>
            <person name="Morin E."/>
            <person name="Otillar R."/>
            <person name="Lindquist E.A."/>
            <person name="Sun H."/>
            <person name="LaButti K.M."/>
            <person name="Schmutz J."/>
            <person name="Jabbour D."/>
            <person name="Luo H."/>
            <person name="Baker S.E."/>
            <person name="Pisabarro A.G."/>
            <person name="Walton J.D."/>
            <person name="Blanchette R.A."/>
            <person name="Henrissat B."/>
            <person name="Martin F."/>
            <person name="Cullen D."/>
            <person name="Hibbett D.S."/>
            <person name="Grigoriev I.V."/>
        </authorList>
    </citation>
    <scope>NUCLEOTIDE SEQUENCE [LARGE SCALE GENOMIC DNA]</scope>
    <source>
        <strain evidence="3">CBS 339.88</strain>
    </source>
</reference>
<feature type="signal peptide" evidence="1">
    <location>
        <begin position="1"/>
        <end position="18"/>
    </location>
</feature>
<feature type="chain" id="PRO_5001645700" description="Ion transport domain-containing protein" evidence="1">
    <location>
        <begin position="19"/>
        <end position="71"/>
    </location>
</feature>
<gene>
    <name evidence="2" type="ORF">GALMADRAFT_272411</name>
</gene>
<evidence type="ECO:0000256" key="1">
    <source>
        <dbReference type="SAM" id="SignalP"/>
    </source>
</evidence>
<keyword evidence="1" id="KW-0732">Signal</keyword>
<sequence length="71" mass="8337">MTLFSALSCFTELYIAFGASSNWVNRTPREAYWVFYVSLDWLDRCTYVVLSRSSFLTQIIRRNLVDVKVCI</sequence>
<dbReference type="Proteomes" id="UP000027222">
    <property type="component" value="Unassembled WGS sequence"/>
</dbReference>
<name>A0A067SFL2_GALM3</name>
<dbReference type="EMBL" id="KL142406">
    <property type="protein sequence ID" value="KDR68797.1"/>
    <property type="molecule type" value="Genomic_DNA"/>
</dbReference>
<accession>A0A067SFL2</accession>
<dbReference type="HOGENOM" id="CLU_2740196_0_0_1"/>
<keyword evidence="3" id="KW-1185">Reference proteome</keyword>